<reference evidence="2 3" key="1">
    <citation type="submission" date="2008-07" db="EMBL/GenBank/DDBJ databases">
        <authorList>
            <person name="El-Sayed N."/>
            <person name="Caler E."/>
            <person name="Inman J."/>
            <person name="Amedeo P."/>
            <person name="Hass B."/>
            <person name="Wortman J."/>
        </authorList>
    </citation>
    <scope>NUCLEOTIDE SEQUENCE [LARGE SCALE GENOMIC DNA]</scope>
    <source>
        <strain evidence="3">ATCC 50983 / TXsc</strain>
    </source>
</reference>
<keyword evidence="3" id="KW-1185">Reference proteome</keyword>
<dbReference type="RefSeq" id="XP_002782981.1">
    <property type="nucleotide sequence ID" value="XM_002782935.1"/>
</dbReference>
<dbReference type="InParanoid" id="C5KLA4"/>
<dbReference type="GeneID" id="9061531"/>
<evidence type="ECO:0000313" key="2">
    <source>
        <dbReference type="EMBL" id="EER14777.1"/>
    </source>
</evidence>
<accession>C5KLA4</accession>
<dbReference type="AlphaFoldDB" id="C5KLA4"/>
<organism evidence="3">
    <name type="scientific">Perkinsus marinus (strain ATCC 50983 / TXsc)</name>
    <dbReference type="NCBI Taxonomy" id="423536"/>
    <lineage>
        <taxon>Eukaryota</taxon>
        <taxon>Sar</taxon>
        <taxon>Alveolata</taxon>
        <taxon>Perkinsozoa</taxon>
        <taxon>Perkinsea</taxon>
        <taxon>Perkinsida</taxon>
        <taxon>Perkinsidae</taxon>
        <taxon>Perkinsus</taxon>
    </lineage>
</organism>
<sequence>MPEKTSPSGKRAGCLGSAYHSCASCCTTTLRSIKGACCPSYKLYEDDEGAVTPVRAEAPVLQPVPYHTTTTSLQPQVSQWKPTVLGPPSKVIGKTSDPDEKRERAAAAAEQREEQHRTRGLGSSARGSSLEDAGRKDELIGRIVEVYTANREDPPLGLRLMSVKQLREHYQTLKQRFDTKH</sequence>
<protein>
    <submittedName>
        <fullName evidence="2">Uncharacterized protein</fullName>
    </submittedName>
</protein>
<name>C5KLA4_PERM5</name>
<proteinExistence type="predicted"/>
<dbReference type="Proteomes" id="UP000007800">
    <property type="component" value="Unassembled WGS sequence"/>
</dbReference>
<evidence type="ECO:0000313" key="3">
    <source>
        <dbReference type="Proteomes" id="UP000007800"/>
    </source>
</evidence>
<feature type="compositionally biased region" description="Low complexity" evidence="1">
    <location>
        <begin position="120"/>
        <end position="130"/>
    </location>
</feature>
<feature type="region of interest" description="Disordered" evidence="1">
    <location>
        <begin position="69"/>
        <end position="135"/>
    </location>
</feature>
<dbReference type="OMA" id="SCASCCT"/>
<gene>
    <name evidence="2" type="ORF">Pmar_PMAR015322</name>
</gene>
<dbReference type="OrthoDB" id="76103at2759"/>
<feature type="compositionally biased region" description="Basic and acidic residues" evidence="1">
    <location>
        <begin position="96"/>
        <end position="117"/>
    </location>
</feature>
<dbReference type="EMBL" id="GG673921">
    <property type="protein sequence ID" value="EER14777.1"/>
    <property type="molecule type" value="Genomic_DNA"/>
</dbReference>
<evidence type="ECO:0000256" key="1">
    <source>
        <dbReference type="SAM" id="MobiDB-lite"/>
    </source>
</evidence>
<feature type="compositionally biased region" description="Polar residues" evidence="1">
    <location>
        <begin position="69"/>
        <end position="81"/>
    </location>
</feature>